<dbReference type="AlphaFoldDB" id="A0AA37GKL4"/>
<evidence type="ECO:0000313" key="2">
    <source>
        <dbReference type="EMBL" id="GJC82350.1"/>
    </source>
</evidence>
<name>A0AA37GKL4_9PEZI</name>
<feature type="region of interest" description="Disordered" evidence="1">
    <location>
        <begin position="44"/>
        <end position="80"/>
    </location>
</feature>
<accession>A0AA37GKL4</accession>
<protein>
    <submittedName>
        <fullName evidence="2">Uncharacterized protein</fullName>
    </submittedName>
</protein>
<evidence type="ECO:0000256" key="1">
    <source>
        <dbReference type="SAM" id="MobiDB-lite"/>
    </source>
</evidence>
<evidence type="ECO:0000313" key="3">
    <source>
        <dbReference type="Proteomes" id="UP001055172"/>
    </source>
</evidence>
<proteinExistence type="predicted"/>
<dbReference type="EMBL" id="BPPX01000009">
    <property type="protein sequence ID" value="GJC82350.1"/>
    <property type="molecule type" value="Genomic_DNA"/>
</dbReference>
<sequence>MHWAVAGPGRGLDRADRQGQAKCPWIADEVLCSTRLPLFVFRRSEGPGNVLPKGSLEPTIPSAARAPLPPSPETDIRERD</sequence>
<gene>
    <name evidence="2" type="ORF">ColLi_05188</name>
</gene>
<reference evidence="2 3" key="1">
    <citation type="submission" date="2021-07" db="EMBL/GenBank/DDBJ databases">
        <title>Genome data of Colletotrichum spaethianum.</title>
        <authorList>
            <person name="Utami Y.D."/>
            <person name="Hiruma K."/>
        </authorList>
    </citation>
    <scope>NUCLEOTIDE SEQUENCE [LARGE SCALE GENOMIC DNA]</scope>
    <source>
        <strain evidence="2 3">MAFF 242679</strain>
    </source>
</reference>
<keyword evidence="3" id="KW-1185">Reference proteome</keyword>
<comment type="caution">
    <text evidence="2">The sequence shown here is derived from an EMBL/GenBank/DDBJ whole genome shotgun (WGS) entry which is preliminary data.</text>
</comment>
<organism evidence="2 3">
    <name type="scientific">Colletotrichum liriopes</name>
    <dbReference type="NCBI Taxonomy" id="708192"/>
    <lineage>
        <taxon>Eukaryota</taxon>
        <taxon>Fungi</taxon>
        <taxon>Dikarya</taxon>
        <taxon>Ascomycota</taxon>
        <taxon>Pezizomycotina</taxon>
        <taxon>Sordariomycetes</taxon>
        <taxon>Hypocreomycetidae</taxon>
        <taxon>Glomerellales</taxon>
        <taxon>Glomerellaceae</taxon>
        <taxon>Colletotrichum</taxon>
        <taxon>Colletotrichum spaethianum species complex</taxon>
    </lineage>
</organism>
<dbReference type="Proteomes" id="UP001055172">
    <property type="component" value="Unassembled WGS sequence"/>
</dbReference>